<evidence type="ECO:0000313" key="4">
    <source>
        <dbReference type="Proteomes" id="UP000035721"/>
    </source>
</evidence>
<feature type="coiled-coil region" evidence="2">
    <location>
        <begin position="72"/>
        <end position="99"/>
    </location>
</feature>
<proteinExistence type="inferred from homology"/>
<accession>A0A077M3J9</accession>
<protein>
    <recommendedName>
        <fullName evidence="5">Division initiation protein</fullName>
    </recommendedName>
</protein>
<dbReference type="AlphaFoldDB" id="A0A077M3J9"/>
<gene>
    <name evidence="3" type="ORF">BN12_500011</name>
</gene>
<dbReference type="Pfam" id="PF05949">
    <property type="entry name" value="DUF881"/>
    <property type="match status" value="1"/>
</dbReference>
<organism evidence="3 4">
    <name type="scientific">Nostocoides japonicum T1-X7</name>
    <dbReference type="NCBI Taxonomy" id="1194083"/>
    <lineage>
        <taxon>Bacteria</taxon>
        <taxon>Bacillati</taxon>
        <taxon>Actinomycetota</taxon>
        <taxon>Actinomycetes</taxon>
        <taxon>Micrococcales</taxon>
        <taxon>Intrasporangiaceae</taxon>
        <taxon>Nostocoides</taxon>
    </lineage>
</organism>
<dbReference type="STRING" id="1194083.BN12_500011"/>
<dbReference type="EMBL" id="CAJB01000382">
    <property type="protein sequence ID" value="CCH79627.1"/>
    <property type="molecule type" value="Genomic_DNA"/>
</dbReference>
<dbReference type="GO" id="GO:0005886">
    <property type="term" value="C:plasma membrane"/>
    <property type="evidence" value="ECO:0007669"/>
    <property type="project" value="TreeGrafter"/>
</dbReference>
<dbReference type="Proteomes" id="UP000035721">
    <property type="component" value="Unassembled WGS sequence"/>
</dbReference>
<name>A0A077M3J9_9MICO</name>
<dbReference type="InterPro" id="IPR010273">
    <property type="entry name" value="DUF881"/>
</dbReference>
<comment type="similarity">
    <text evidence="1">Belongs to the UPF0749 family.</text>
</comment>
<sequence>MSLPPMTDPTSPAPAPSGWRTLLRMSRPRATKANALAGILALLLGFAIATQVHQTQSQGLESLREDELVRLLDDVQTDNSRLADEIRTLEAQRDQLANGAAGSSAARAAAEQRVDSLGILAGTVRAKGPGITMRISDPKDGVTSALLLDTVEELRDGGAEAIQIDDVRVVASTYFTDLDDGGVSASDTPLTQPYVITAIGDASTLAAAMAIPGGVTESVKRVGASISVSEEQSVTVDALHTVKQPQYARPVSPATSAAS</sequence>
<dbReference type="PANTHER" id="PTHR37313">
    <property type="entry name" value="UPF0749 PROTEIN RV1825"/>
    <property type="match status" value="1"/>
</dbReference>
<comment type="caution">
    <text evidence="3">The sequence shown here is derived from an EMBL/GenBank/DDBJ whole genome shotgun (WGS) entry which is preliminary data.</text>
</comment>
<keyword evidence="2" id="KW-0175">Coiled coil</keyword>
<dbReference type="Gene3D" id="3.30.70.1880">
    <property type="entry name" value="Protein of unknown function DUF881"/>
    <property type="match status" value="1"/>
</dbReference>
<evidence type="ECO:0000256" key="2">
    <source>
        <dbReference type="SAM" id="Coils"/>
    </source>
</evidence>
<keyword evidence="4" id="KW-1185">Reference proteome</keyword>
<evidence type="ECO:0000256" key="1">
    <source>
        <dbReference type="ARBA" id="ARBA00009108"/>
    </source>
</evidence>
<reference evidence="3 4" key="1">
    <citation type="journal article" date="2013" name="ISME J.">
        <title>A metabolic model for members of the genus Tetrasphaera involved in enhanced biological phosphorus removal.</title>
        <authorList>
            <person name="Kristiansen R."/>
            <person name="Nguyen H.T.T."/>
            <person name="Saunders A.M."/>
            <person name="Nielsen J.L."/>
            <person name="Wimmer R."/>
            <person name="Le V.Q."/>
            <person name="McIlroy S.J."/>
            <person name="Petrovski S."/>
            <person name="Seviour R.J."/>
            <person name="Calteau A."/>
            <person name="Nielsen K.L."/>
            <person name="Nielsen P.H."/>
        </authorList>
    </citation>
    <scope>NUCLEOTIDE SEQUENCE [LARGE SCALE GENOMIC DNA]</scope>
    <source>
        <strain evidence="3 4">T1-X7</strain>
    </source>
</reference>
<evidence type="ECO:0000313" key="3">
    <source>
        <dbReference type="EMBL" id="CCH79627.1"/>
    </source>
</evidence>
<dbReference type="PANTHER" id="PTHR37313:SF2">
    <property type="entry name" value="UPF0749 PROTEIN YLXX"/>
    <property type="match status" value="1"/>
</dbReference>
<evidence type="ECO:0008006" key="5">
    <source>
        <dbReference type="Google" id="ProtNLM"/>
    </source>
</evidence>